<organism evidence="3 4">
    <name type="scientific">Sulfurospirillum diekertiae</name>
    <dbReference type="NCBI Taxonomy" id="1854492"/>
    <lineage>
        <taxon>Bacteria</taxon>
        <taxon>Pseudomonadati</taxon>
        <taxon>Campylobacterota</taxon>
        <taxon>Epsilonproteobacteria</taxon>
        <taxon>Campylobacterales</taxon>
        <taxon>Sulfurospirillaceae</taxon>
        <taxon>Sulfurospirillum</taxon>
    </lineage>
</organism>
<evidence type="ECO:0000256" key="1">
    <source>
        <dbReference type="ARBA" id="ARBA00006432"/>
    </source>
</evidence>
<gene>
    <name evidence="3" type="ORF">Sdiek1_2717</name>
</gene>
<keyword evidence="4" id="KW-1185">Reference proteome</keyword>
<dbReference type="OrthoDB" id="9787658at2"/>
<dbReference type="InterPro" id="IPR042099">
    <property type="entry name" value="ANL_N_sf"/>
</dbReference>
<dbReference type="GO" id="GO:0004467">
    <property type="term" value="F:long-chain fatty acid-CoA ligase activity"/>
    <property type="evidence" value="ECO:0007669"/>
    <property type="project" value="UniProtKB-EC"/>
</dbReference>
<feature type="domain" description="AMP-dependent synthetase/ligase" evidence="2">
    <location>
        <begin position="53"/>
        <end position="235"/>
    </location>
</feature>
<dbReference type="Gene3D" id="3.30.300.30">
    <property type="match status" value="1"/>
</dbReference>
<dbReference type="InterPro" id="IPR045851">
    <property type="entry name" value="AMP-bd_C_sf"/>
</dbReference>
<evidence type="ECO:0000313" key="3">
    <source>
        <dbReference type="EMBL" id="ARU49865.1"/>
    </source>
</evidence>
<evidence type="ECO:0000313" key="4">
    <source>
        <dbReference type="Proteomes" id="UP000196005"/>
    </source>
</evidence>
<reference evidence="4" key="1">
    <citation type="submission" date="2017-05" db="EMBL/GenBank/DDBJ databases">
        <title>Dechlorination kinetics govern the competition between two new strains of the genus Sulfurospirillum.</title>
        <authorList>
            <person name="Buttet G.F."/>
            <person name="Murray A.M."/>
            <person name="Goris T."/>
            <person name="Burion M."/>
            <person name="Lin B."/>
            <person name="Rolle M."/>
            <person name="Maillard J."/>
        </authorList>
    </citation>
    <scope>NUCLEOTIDE SEQUENCE [LARGE SCALE GENOMIC DNA]</scope>
    <source>
        <strain evidence="4">SL2-1</strain>
    </source>
</reference>
<dbReference type="RefSeq" id="WP_087439544.1">
    <property type="nucleotide sequence ID" value="NZ_CP021416.1"/>
</dbReference>
<accession>A0A1Y0HRD8</accession>
<dbReference type="PANTHER" id="PTHR43201:SF8">
    <property type="entry name" value="ACYL-COA SYNTHETASE FAMILY MEMBER 3"/>
    <property type="match status" value="1"/>
</dbReference>
<dbReference type="GO" id="GO:0031956">
    <property type="term" value="F:medium-chain fatty acid-CoA ligase activity"/>
    <property type="evidence" value="ECO:0007669"/>
    <property type="project" value="TreeGrafter"/>
</dbReference>
<protein>
    <submittedName>
        <fullName evidence="3">Long-chain-fatty-acid--CoA ligase</fullName>
        <ecNumber evidence="3">6.2.1.3</ecNumber>
    </submittedName>
</protein>
<evidence type="ECO:0000259" key="2">
    <source>
        <dbReference type="Pfam" id="PF00501"/>
    </source>
</evidence>
<dbReference type="KEGG" id="suls:Sdiek1_2717"/>
<sequence length="393" mass="44081">MKVILKNDDGSENVYESAHLIDRALKNQTLLIPSKTKEENALEILRAYLSGAKPILYDQENLSLKEKIESLGTEIFKEIDFAAMFFTSGSTGFPTGAFKSRENIETDMEALLLEFGNFKIQTVVATVPFIHIYGFLAALLLPLKLDVDLLFKEHFLPHDLLEYAKPHHLVVTTPLYIKSLLRLDEVKDLSETIFISSTGPLPTEIAKEFTDKFNTTLIQLFGSTECGSIAFKKQDDTFWSPFHGVETSLNTEGLLHVKSPFISKTLWQEGLVQTAGEIQSFDYAILENGKFQLIGRSSNIVKIAGKRYATAQIEEILEAQEGISKALVHVKHNNAELKDEMVVIFLETTQPITQKAVKSTLKHRIGKINLPIELHIVDKISTTLMGKKCMPLV</sequence>
<dbReference type="EC" id="6.2.1.3" evidence="3"/>
<dbReference type="Pfam" id="PF00501">
    <property type="entry name" value="AMP-binding"/>
    <property type="match status" value="1"/>
</dbReference>
<keyword evidence="3" id="KW-0436">Ligase</keyword>
<dbReference type="Gene3D" id="3.40.50.12780">
    <property type="entry name" value="N-terminal domain of ligase-like"/>
    <property type="match status" value="1"/>
</dbReference>
<dbReference type="InterPro" id="IPR000873">
    <property type="entry name" value="AMP-dep_synth/lig_dom"/>
</dbReference>
<comment type="similarity">
    <text evidence="1">Belongs to the ATP-dependent AMP-binding enzyme family.</text>
</comment>
<dbReference type="AlphaFoldDB" id="A0A1Y0HRD8"/>
<proteinExistence type="inferred from homology"/>
<name>A0A1Y0HRD8_9BACT</name>
<dbReference type="SUPFAM" id="SSF56801">
    <property type="entry name" value="Acetyl-CoA synthetase-like"/>
    <property type="match status" value="1"/>
</dbReference>
<dbReference type="PANTHER" id="PTHR43201">
    <property type="entry name" value="ACYL-COA SYNTHETASE"/>
    <property type="match status" value="1"/>
</dbReference>
<dbReference type="Proteomes" id="UP000196005">
    <property type="component" value="Chromosome"/>
</dbReference>
<dbReference type="EMBL" id="CP021416">
    <property type="protein sequence ID" value="ARU49865.1"/>
    <property type="molecule type" value="Genomic_DNA"/>
</dbReference>